<dbReference type="EC" id="2.3.1.84" evidence="4"/>
<dbReference type="InterPro" id="IPR023213">
    <property type="entry name" value="CAT-like_dom_sf"/>
</dbReference>
<dbReference type="EMBL" id="MNCJ02000328">
    <property type="protein sequence ID" value="KAF5775214.1"/>
    <property type="molecule type" value="Genomic_DNA"/>
</dbReference>
<dbReference type="Pfam" id="PF02458">
    <property type="entry name" value="Transferase"/>
    <property type="match status" value="1"/>
</dbReference>
<dbReference type="PANTHER" id="PTHR31623:SF122">
    <property type="entry name" value="HXXXD-TYPE ACYL-TRANSFERASE FAMILY PROTEIN"/>
    <property type="match status" value="1"/>
</dbReference>
<evidence type="ECO:0000313" key="6">
    <source>
        <dbReference type="Proteomes" id="UP000215914"/>
    </source>
</evidence>
<dbReference type="SUPFAM" id="SSF52777">
    <property type="entry name" value="CoA-dependent acyltransferases"/>
    <property type="match status" value="1"/>
</dbReference>
<reference evidence="4" key="3">
    <citation type="submission" date="2020-06" db="EMBL/GenBank/DDBJ databases">
        <title>Helianthus annuus Genome sequencing and assembly Release 2.</title>
        <authorList>
            <person name="Gouzy J."/>
            <person name="Langlade N."/>
            <person name="Munos S."/>
        </authorList>
    </citation>
    <scope>NUCLEOTIDE SEQUENCE</scope>
    <source>
        <tissue evidence="4">Leaves</tissue>
    </source>
</reference>
<gene>
    <name evidence="5" type="ORF">HannXRQ_Chr13g0419371</name>
    <name evidence="4" type="ORF">HanXRQr2_Chr13g0609621</name>
</gene>
<dbReference type="AlphaFoldDB" id="A0A251SX16"/>
<reference evidence="5" key="2">
    <citation type="submission" date="2017-02" db="EMBL/GenBank/DDBJ databases">
        <title>Sunflower complete genome.</title>
        <authorList>
            <person name="Langlade N."/>
            <person name="Munos S."/>
        </authorList>
    </citation>
    <scope>NUCLEOTIDE SEQUENCE [LARGE SCALE GENOMIC DNA]</scope>
    <source>
        <tissue evidence="5">Leaves</tissue>
    </source>
</reference>
<dbReference type="Gene3D" id="3.30.559.10">
    <property type="entry name" value="Chloramphenicol acetyltransferase-like domain"/>
    <property type="match status" value="2"/>
</dbReference>
<dbReference type="PANTHER" id="PTHR31623">
    <property type="entry name" value="F21J9.9"/>
    <property type="match status" value="1"/>
</dbReference>
<evidence type="ECO:0000256" key="3">
    <source>
        <dbReference type="ARBA" id="ARBA00023315"/>
    </source>
</evidence>
<dbReference type="InParanoid" id="A0A251SX16"/>
<keyword evidence="6" id="KW-1185">Reference proteome</keyword>
<dbReference type="GO" id="GO:0004026">
    <property type="term" value="F:alcohol O-acetyltransferase activity"/>
    <property type="evidence" value="ECO:0007669"/>
    <property type="project" value="UniProtKB-EC"/>
</dbReference>
<sequence length="521" mass="58879">MRRFMISTLSSSSSRLVSYHHHRYGGYVFSRSITTVSDRTPPQQKHHWFMSTQANLLDTTSSYNESHMKDDERDAIRVEVFSREHIKPSSPTPQNLRCYKLSILDQVEAPIYNPLMFFYKNPTDNDNKNVEEAVIQARSNHLKRSLSETLTRIYPFAGKVASELHVDCNDDGVYYVETRVDDRLDNVLKKPDNNFLQQLIPVVDSSEQVLGYYVSMVQVNHFKCGGVSITVQHNHRFADGRSSMIFMNTWSSIARQDPNRVYPSFVGSLTFPQNPQLPFSPYIPIWYLKTSPAFLKHGKSATTRFVFNALALRELKAKASKHQPVSRVLAVLAMLWKCVTDVTQSKPSILHLPVNIRSKCSPKLSENSVGNGIMGAYAKFDSDSSNPEVASMASQLKNAIEAVNAESVDKLRSENGYVGFVESLRNSQEAFSDYKTEYYMTSSLCNLGTKEADFGWGKPVWSCIGSQLNEDVPIFTNRILLVDSCCDEGIEAWVTLEKQVMDDIKCHPELLSFASVNPSPL</sequence>
<name>A0A251SX16_HELAN</name>
<dbReference type="Gramene" id="mRNA:HanXRQr2_Chr13g0609621">
    <property type="protein sequence ID" value="mRNA:HanXRQr2_Chr13g0609621"/>
    <property type="gene ID" value="HanXRQr2_Chr13g0609621"/>
</dbReference>
<accession>A0A251SX16</accession>
<evidence type="ECO:0000256" key="1">
    <source>
        <dbReference type="ARBA" id="ARBA00009861"/>
    </source>
</evidence>
<protein>
    <submittedName>
        <fullName evidence="4">Alcohol O-acetyltransferase</fullName>
        <ecNumber evidence="4">2.3.1.84</ecNumber>
    </submittedName>
    <submittedName>
        <fullName evidence="5">Putative transferase, Chloramphenicol acetyltransferase-like domain protein</fullName>
    </submittedName>
</protein>
<evidence type="ECO:0000256" key="2">
    <source>
        <dbReference type="ARBA" id="ARBA00022679"/>
    </source>
</evidence>
<keyword evidence="2 5" id="KW-0808">Transferase</keyword>
<organism evidence="5 6">
    <name type="scientific">Helianthus annuus</name>
    <name type="common">Common sunflower</name>
    <dbReference type="NCBI Taxonomy" id="4232"/>
    <lineage>
        <taxon>Eukaryota</taxon>
        <taxon>Viridiplantae</taxon>
        <taxon>Streptophyta</taxon>
        <taxon>Embryophyta</taxon>
        <taxon>Tracheophyta</taxon>
        <taxon>Spermatophyta</taxon>
        <taxon>Magnoliopsida</taxon>
        <taxon>eudicotyledons</taxon>
        <taxon>Gunneridae</taxon>
        <taxon>Pentapetalae</taxon>
        <taxon>asterids</taxon>
        <taxon>campanulids</taxon>
        <taxon>Asterales</taxon>
        <taxon>Asteraceae</taxon>
        <taxon>Asteroideae</taxon>
        <taxon>Heliantheae alliance</taxon>
        <taxon>Heliantheae</taxon>
        <taxon>Helianthus</taxon>
    </lineage>
</organism>
<keyword evidence="3 4" id="KW-0012">Acyltransferase</keyword>
<dbReference type="STRING" id="4232.A0A251SX16"/>
<evidence type="ECO:0000313" key="5">
    <source>
        <dbReference type="EMBL" id="OTG03012.1"/>
    </source>
</evidence>
<evidence type="ECO:0000313" key="4">
    <source>
        <dbReference type="EMBL" id="KAF5775214.1"/>
    </source>
</evidence>
<comment type="similarity">
    <text evidence="1">Belongs to the plant acyltransferase family.</text>
</comment>
<proteinExistence type="inferred from homology"/>
<dbReference type="EMBL" id="CM007902">
    <property type="protein sequence ID" value="OTG03012.1"/>
    <property type="molecule type" value="Genomic_DNA"/>
</dbReference>
<reference evidence="4 6" key="1">
    <citation type="journal article" date="2017" name="Nature">
        <title>The sunflower genome provides insights into oil metabolism, flowering and Asterid evolution.</title>
        <authorList>
            <person name="Badouin H."/>
            <person name="Gouzy J."/>
            <person name="Grassa C.J."/>
            <person name="Murat F."/>
            <person name="Staton S.E."/>
            <person name="Cottret L."/>
            <person name="Lelandais-Briere C."/>
            <person name="Owens G.L."/>
            <person name="Carrere S."/>
            <person name="Mayjonade B."/>
            <person name="Legrand L."/>
            <person name="Gill N."/>
            <person name="Kane N.C."/>
            <person name="Bowers J.E."/>
            <person name="Hubner S."/>
            <person name="Bellec A."/>
            <person name="Berard A."/>
            <person name="Berges H."/>
            <person name="Blanchet N."/>
            <person name="Boniface M.C."/>
            <person name="Brunel D."/>
            <person name="Catrice O."/>
            <person name="Chaidir N."/>
            <person name="Claudel C."/>
            <person name="Donnadieu C."/>
            <person name="Faraut T."/>
            <person name="Fievet G."/>
            <person name="Helmstetter N."/>
            <person name="King M."/>
            <person name="Knapp S.J."/>
            <person name="Lai Z."/>
            <person name="Le Paslier M.C."/>
            <person name="Lippi Y."/>
            <person name="Lorenzon L."/>
            <person name="Mandel J.R."/>
            <person name="Marage G."/>
            <person name="Marchand G."/>
            <person name="Marquand E."/>
            <person name="Bret-Mestries E."/>
            <person name="Morien E."/>
            <person name="Nambeesan S."/>
            <person name="Nguyen T."/>
            <person name="Pegot-Espagnet P."/>
            <person name="Pouilly N."/>
            <person name="Raftis F."/>
            <person name="Sallet E."/>
            <person name="Schiex T."/>
            <person name="Thomas J."/>
            <person name="Vandecasteele C."/>
            <person name="Vares D."/>
            <person name="Vear F."/>
            <person name="Vautrin S."/>
            <person name="Crespi M."/>
            <person name="Mangin B."/>
            <person name="Burke J.M."/>
            <person name="Salse J."/>
            <person name="Munos S."/>
            <person name="Vincourt P."/>
            <person name="Rieseberg L.H."/>
            <person name="Langlade N.B."/>
        </authorList>
    </citation>
    <scope>NUCLEOTIDE SEQUENCE [LARGE SCALE GENOMIC DNA]</scope>
    <source>
        <strain evidence="6">cv. SF193</strain>
        <tissue evidence="4">Leaves</tissue>
    </source>
</reference>
<dbReference type="Proteomes" id="UP000215914">
    <property type="component" value="Chromosome 13"/>
</dbReference>